<feature type="transmembrane region" description="Helical" evidence="23">
    <location>
        <begin position="6"/>
        <end position="33"/>
    </location>
</feature>
<evidence type="ECO:0000256" key="18">
    <source>
        <dbReference type="ARBA" id="ARBA00049298"/>
    </source>
</evidence>
<keyword evidence="7" id="KW-0560">Oxidoreductase</keyword>
<dbReference type="GO" id="GO:0016491">
    <property type="term" value="F:oxidoreductase activity"/>
    <property type="evidence" value="ECO:0007669"/>
    <property type="project" value="UniProtKB-KW"/>
</dbReference>
<comment type="pathway">
    <text evidence="14">Lipid metabolism; leukotriene C4 biosynthesis.</text>
</comment>
<keyword evidence="4 23" id="KW-0812">Transmembrane</keyword>
<dbReference type="SUPFAM" id="SSF51735">
    <property type="entry name" value="NAD(P)-binding Rossmann-fold domains"/>
    <property type="match status" value="1"/>
</dbReference>
<evidence type="ECO:0000256" key="6">
    <source>
        <dbReference type="ARBA" id="ARBA00022989"/>
    </source>
</evidence>
<dbReference type="AlphaFoldDB" id="A0ABD3V956"/>
<reference evidence="24 25" key="1">
    <citation type="submission" date="2024-11" db="EMBL/GenBank/DDBJ databases">
        <title>Chromosome-level genome assembly of the freshwater bivalve Anodonta woodiana.</title>
        <authorList>
            <person name="Chen X."/>
        </authorList>
    </citation>
    <scope>NUCLEOTIDE SEQUENCE [LARGE SCALE GENOMIC DNA]</scope>
    <source>
        <strain evidence="24">MN2024</strain>
        <tissue evidence="24">Gills</tissue>
    </source>
</reference>
<comment type="subcellular location">
    <subcellularLocation>
        <location evidence="1">Mitochondrion outer membrane</location>
        <topology evidence="1">Multi-pass membrane protein</topology>
    </subcellularLocation>
</comment>
<evidence type="ECO:0000256" key="16">
    <source>
        <dbReference type="ARBA" id="ARBA00039056"/>
    </source>
</evidence>
<evidence type="ECO:0000256" key="7">
    <source>
        <dbReference type="ARBA" id="ARBA00023002"/>
    </source>
</evidence>
<keyword evidence="5" id="KW-1000">Mitochondrion outer membrane</keyword>
<dbReference type="SUPFAM" id="SSF161084">
    <property type="entry name" value="MAPEG domain-like"/>
    <property type="match status" value="1"/>
</dbReference>
<keyword evidence="10 23" id="KW-0472">Membrane</keyword>
<dbReference type="FunFam" id="1.20.120.550:FF:000004">
    <property type="entry name" value="Microsomal glutathione S-transferase 3"/>
    <property type="match status" value="1"/>
</dbReference>
<proteinExistence type="inferred from homology"/>
<sequence length="499" mass="56229">MVLDNPIVFYTLVAVSIFVIYVCIILVGGKFLYGWTRHCKSRTRLFGKTVVITGGSTGVGKETAVDLAERGARIIITTRNCTRGEEAVKEIKNRTGNYNIEWMELDLTNFDSIHKFATRIKQSEIRLDILINCAAIVDFSTTNVTKNGYDYIFATNYIGHFLLTYLLLDLLKLSVPSRIINVSSVMHMLPFDLDLKTICDNGVKYPGLSGYMVSKLALVMHARSLSQRLTGSGVSVFAINPGLVKTELYIPFKSKMPTCFRKMLLWYLRKISLTPKAGAQGIIYAAVEESLQGSSGIYLDKSKVVDGNKLTKNEGLCQQLWDMSIMHIFSKKTRRNFVWCLFEESQGKGILKMVALSKICEILPKDYGYVILVGIESTFVNMWLAYNVGAARKKYEVKYPVMYHKEDGHVFNCIQRAHQNTLETYPQFLMTLFIGGLQYPRISAGAGVLYLLGRILYAKGYYTGDPDKRWWGEFGGLGFFILIGNSISFACHQLGCFTD</sequence>
<feature type="transmembrane region" description="Helical" evidence="23">
    <location>
        <begin position="474"/>
        <end position="495"/>
    </location>
</feature>
<keyword evidence="13" id="KW-0449">Lipoprotein</keyword>
<name>A0ABD3V956_SINWO</name>
<evidence type="ECO:0000256" key="8">
    <source>
        <dbReference type="ARBA" id="ARBA00023098"/>
    </source>
</evidence>
<keyword evidence="8" id="KW-0443">Lipid metabolism</keyword>
<keyword evidence="25" id="KW-1185">Reference proteome</keyword>
<evidence type="ECO:0000256" key="23">
    <source>
        <dbReference type="SAM" id="Phobius"/>
    </source>
</evidence>
<comment type="catalytic activity">
    <reaction evidence="18">
        <text>leukotriene C4 = leukotriene A4 + glutathione</text>
        <dbReference type="Rhea" id="RHEA:17617"/>
        <dbReference type="ChEBI" id="CHEBI:57463"/>
        <dbReference type="ChEBI" id="CHEBI:57925"/>
        <dbReference type="ChEBI" id="CHEBI:57973"/>
        <dbReference type="EC" id="4.4.1.20"/>
    </reaction>
    <physiologicalReaction direction="right-to-left" evidence="18">
        <dbReference type="Rhea" id="RHEA:17619"/>
    </physiologicalReaction>
</comment>
<dbReference type="PANTHER" id="PTHR43157">
    <property type="entry name" value="PHOSPHATIDYLINOSITOL-GLYCAN BIOSYNTHESIS CLASS F PROTEIN-RELATED"/>
    <property type="match status" value="1"/>
</dbReference>
<dbReference type="InterPro" id="IPR023352">
    <property type="entry name" value="MAPEG-like_dom_sf"/>
</dbReference>
<dbReference type="Proteomes" id="UP001634394">
    <property type="component" value="Unassembled WGS sequence"/>
</dbReference>
<evidence type="ECO:0000256" key="14">
    <source>
        <dbReference type="ARBA" id="ARBA00037884"/>
    </source>
</evidence>
<comment type="caution">
    <text evidence="24">The sequence shown here is derived from an EMBL/GenBank/DDBJ whole genome shotgun (WGS) entry which is preliminary data.</text>
</comment>
<evidence type="ECO:0000256" key="12">
    <source>
        <dbReference type="ARBA" id="ARBA00023239"/>
    </source>
</evidence>
<comment type="pathway">
    <text evidence="15">Lipid metabolism; arachidonate metabolism.</text>
</comment>
<evidence type="ECO:0000256" key="15">
    <source>
        <dbReference type="ARBA" id="ARBA00037916"/>
    </source>
</evidence>
<dbReference type="Gene3D" id="3.40.50.720">
    <property type="entry name" value="NAD(P)-binding Rossmann-like Domain"/>
    <property type="match status" value="1"/>
</dbReference>
<dbReference type="Gene3D" id="1.20.120.550">
    <property type="entry name" value="Membrane associated eicosanoid/glutathione metabolism-like domain"/>
    <property type="match status" value="1"/>
</dbReference>
<dbReference type="InterPro" id="IPR036291">
    <property type="entry name" value="NAD(P)-bd_dom_sf"/>
</dbReference>
<protein>
    <recommendedName>
        <fullName evidence="20">Glutathione S-transferase 3, mitochondrial</fullName>
        <ecNumber evidence="16">4.4.1.20</ecNumber>
    </recommendedName>
    <alternativeName>
        <fullName evidence="21">Glutathione peroxidase MGST3</fullName>
    </alternativeName>
    <alternativeName>
        <fullName evidence="22">LTC4 synthase MGST3</fullName>
    </alternativeName>
</protein>
<keyword evidence="6 23" id="KW-1133">Transmembrane helix</keyword>
<evidence type="ECO:0000256" key="4">
    <source>
        <dbReference type="ARBA" id="ARBA00022692"/>
    </source>
</evidence>
<evidence type="ECO:0000256" key="5">
    <source>
        <dbReference type="ARBA" id="ARBA00022787"/>
    </source>
</evidence>
<dbReference type="GO" id="GO:0006629">
    <property type="term" value="P:lipid metabolic process"/>
    <property type="evidence" value="ECO:0007669"/>
    <property type="project" value="UniProtKB-KW"/>
</dbReference>
<dbReference type="InterPro" id="IPR001129">
    <property type="entry name" value="Membr-assoc_MAPEG"/>
</dbReference>
<dbReference type="Pfam" id="PF01124">
    <property type="entry name" value="MAPEG"/>
    <property type="match status" value="1"/>
</dbReference>
<feature type="transmembrane region" description="Helical" evidence="23">
    <location>
        <begin position="367"/>
        <end position="386"/>
    </location>
</feature>
<dbReference type="PANTHER" id="PTHR43157:SF31">
    <property type="entry name" value="PHOSPHATIDYLINOSITOL-GLYCAN BIOSYNTHESIS CLASS F PROTEIN"/>
    <property type="match status" value="1"/>
</dbReference>
<accession>A0ABD3V956</accession>
<evidence type="ECO:0000256" key="1">
    <source>
        <dbReference type="ARBA" id="ARBA00004374"/>
    </source>
</evidence>
<keyword evidence="12" id="KW-0456">Lyase</keyword>
<gene>
    <name evidence="24" type="ORF">ACJMK2_012725</name>
</gene>
<keyword evidence="11" id="KW-0564">Palmitate</keyword>
<dbReference type="Pfam" id="PF00106">
    <property type="entry name" value="adh_short"/>
    <property type="match status" value="1"/>
</dbReference>
<dbReference type="GO" id="GO:0016740">
    <property type="term" value="F:transferase activity"/>
    <property type="evidence" value="ECO:0007669"/>
    <property type="project" value="UniProtKB-KW"/>
</dbReference>
<evidence type="ECO:0000256" key="11">
    <source>
        <dbReference type="ARBA" id="ARBA00023139"/>
    </source>
</evidence>
<evidence type="ECO:0000256" key="21">
    <source>
        <dbReference type="ARBA" id="ARBA00075145"/>
    </source>
</evidence>
<comment type="catalytic activity">
    <reaction evidence="17">
        <text>(5S)-hydroperoxy-(6E,8Z,11Z,14Z)-eicosatetraenoate + 2 glutathione = (5S)-hydroxy-(6E,8Z,11Z,14Z)-eicosatetraenoate + glutathione disulfide + H2O</text>
        <dbReference type="Rhea" id="RHEA:48620"/>
        <dbReference type="ChEBI" id="CHEBI:15377"/>
        <dbReference type="ChEBI" id="CHEBI:57450"/>
        <dbReference type="ChEBI" id="CHEBI:57925"/>
        <dbReference type="ChEBI" id="CHEBI:58297"/>
        <dbReference type="ChEBI" id="CHEBI:90632"/>
    </reaction>
    <physiologicalReaction direction="left-to-right" evidence="17">
        <dbReference type="Rhea" id="RHEA:48621"/>
    </physiologicalReaction>
</comment>
<evidence type="ECO:0000256" key="19">
    <source>
        <dbReference type="ARBA" id="ARBA00051411"/>
    </source>
</evidence>
<dbReference type="EMBL" id="JBJQND010000013">
    <property type="protein sequence ID" value="KAL3858114.1"/>
    <property type="molecule type" value="Genomic_DNA"/>
</dbReference>
<dbReference type="InterPro" id="IPR002347">
    <property type="entry name" value="SDR_fam"/>
</dbReference>
<evidence type="ECO:0000313" key="25">
    <source>
        <dbReference type="Proteomes" id="UP001634394"/>
    </source>
</evidence>
<keyword evidence="3" id="KW-0808">Transferase</keyword>
<feature type="transmembrane region" description="Helical" evidence="23">
    <location>
        <begin position="428"/>
        <end position="453"/>
    </location>
</feature>
<dbReference type="PRINTS" id="PR00081">
    <property type="entry name" value="GDHRDH"/>
</dbReference>
<evidence type="ECO:0000256" key="13">
    <source>
        <dbReference type="ARBA" id="ARBA00023288"/>
    </source>
</evidence>
<dbReference type="GO" id="GO:0005741">
    <property type="term" value="C:mitochondrial outer membrane"/>
    <property type="evidence" value="ECO:0007669"/>
    <property type="project" value="UniProtKB-SubCell"/>
</dbReference>
<dbReference type="GO" id="GO:0004464">
    <property type="term" value="F:leukotriene-C4 synthase activity"/>
    <property type="evidence" value="ECO:0007669"/>
    <property type="project" value="UniProtKB-EC"/>
</dbReference>
<evidence type="ECO:0000313" key="24">
    <source>
        <dbReference type="EMBL" id="KAL3858114.1"/>
    </source>
</evidence>
<evidence type="ECO:0000256" key="3">
    <source>
        <dbReference type="ARBA" id="ARBA00022679"/>
    </source>
</evidence>
<evidence type="ECO:0000256" key="2">
    <source>
        <dbReference type="ARBA" id="ARBA00010459"/>
    </source>
</evidence>
<organism evidence="24 25">
    <name type="scientific">Sinanodonta woodiana</name>
    <name type="common">Chinese pond mussel</name>
    <name type="synonym">Anodonta woodiana</name>
    <dbReference type="NCBI Taxonomy" id="1069815"/>
    <lineage>
        <taxon>Eukaryota</taxon>
        <taxon>Metazoa</taxon>
        <taxon>Spiralia</taxon>
        <taxon>Lophotrochozoa</taxon>
        <taxon>Mollusca</taxon>
        <taxon>Bivalvia</taxon>
        <taxon>Autobranchia</taxon>
        <taxon>Heteroconchia</taxon>
        <taxon>Palaeoheterodonta</taxon>
        <taxon>Unionida</taxon>
        <taxon>Unionoidea</taxon>
        <taxon>Unionidae</taxon>
        <taxon>Unioninae</taxon>
        <taxon>Sinanodonta</taxon>
    </lineage>
</organism>
<comment type="similarity">
    <text evidence="2">Belongs to the MAPEG family.</text>
</comment>
<evidence type="ECO:0000256" key="10">
    <source>
        <dbReference type="ARBA" id="ARBA00023136"/>
    </source>
</evidence>
<evidence type="ECO:0000256" key="22">
    <source>
        <dbReference type="ARBA" id="ARBA00076908"/>
    </source>
</evidence>
<comment type="catalytic activity">
    <reaction evidence="19">
        <text>15-deoxy-Delta(12,14)-prostaglandin J2 + glutathione = 15-deoxy-Delta(12,14)-prostaglandin J2-S-(R)-glutathione</text>
        <dbReference type="Rhea" id="RHEA:75963"/>
        <dbReference type="ChEBI" id="CHEBI:57925"/>
        <dbReference type="ChEBI" id="CHEBI:85236"/>
        <dbReference type="ChEBI" id="CHEBI:194498"/>
    </reaction>
    <physiologicalReaction direction="left-to-right" evidence="19">
        <dbReference type="Rhea" id="RHEA:75964"/>
    </physiologicalReaction>
</comment>
<evidence type="ECO:0000256" key="9">
    <source>
        <dbReference type="ARBA" id="ARBA00023128"/>
    </source>
</evidence>
<evidence type="ECO:0000256" key="17">
    <source>
        <dbReference type="ARBA" id="ARBA00043664"/>
    </source>
</evidence>
<dbReference type="EC" id="4.4.1.20" evidence="16"/>
<evidence type="ECO:0000256" key="20">
    <source>
        <dbReference type="ARBA" id="ARBA00069748"/>
    </source>
</evidence>
<keyword evidence="9" id="KW-0496">Mitochondrion</keyword>